<comment type="caution">
    <text evidence="1">The sequence shown here is derived from an EMBL/GenBank/DDBJ whole genome shotgun (WGS) entry which is preliminary data.</text>
</comment>
<protein>
    <submittedName>
        <fullName evidence="1">Uncharacterized protein</fullName>
    </submittedName>
</protein>
<keyword evidence="2" id="KW-1185">Reference proteome</keyword>
<evidence type="ECO:0000313" key="2">
    <source>
        <dbReference type="Proteomes" id="UP000092124"/>
    </source>
</evidence>
<accession>A0A1A6HBV3</accession>
<proteinExistence type="predicted"/>
<evidence type="ECO:0000313" key="1">
    <source>
        <dbReference type="EMBL" id="OBS75385.1"/>
    </source>
</evidence>
<reference evidence="1 2" key="1">
    <citation type="submission" date="2016-06" db="EMBL/GenBank/DDBJ databases">
        <title>The Draft Genome Sequence and Annotation of the Desert Woodrat Neotoma lepida.</title>
        <authorList>
            <person name="Campbell M."/>
            <person name="Oakeson K.F."/>
            <person name="Yandell M."/>
            <person name="Halpert J.R."/>
            <person name="Dearing D."/>
        </authorList>
    </citation>
    <scope>NUCLEOTIDE SEQUENCE [LARGE SCALE GENOMIC DNA]</scope>
    <source>
        <strain evidence="1">417</strain>
        <tissue evidence="1">Liver</tissue>
    </source>
</reference>
<organism evidence="1 2">
    <name type="scientific">Neotoma lepida</name>
    <name type="common">Desert woodrat</name>
    <dbReference type="NCBI Taxonomy" id="56216"/>
    <lineage>
        <taxon>Eukaryota</taxon>
        <taxon>Metazoa</taxon>
        <taxon>Chordata</taxon>
        <taxon>Craniata</taxon>
        <taxon>Vertebrata</taxon>
        <taxon>Euteleostomi</taxon>
        <taxon>Mammalia</taxon>
        <taxon>Eutheria</taxon>
        <taxon>Euarchontoglires</taxon>
        <taxon>Glires</taxon>
        <taxon>Rodentia</taxon>
        <taxon>Myomorpha</taxon>
        <taxon>Muroidea</taxon>
        <taxon>Cricetidae</taxon>
        <taxon>Neotominae</taxon>
        <taxon>Neotoma</taxon>
    </lineage>
</organism>
<dbReference type="Proteomes" id="UP000092124">
    <property type="component" value="Unassembled WGS sequence"/>
</dbReference>
<feature type="non-terminal residue" evidence="1">
    <location>
        <position position="156"/>
    </location>
</feature>
<sequence>MLGEFYQSQPPWLSSQDSKLGVTVLTAAKEKPWLPLTALCRGSLCCLSPDSSWQGAHPDSTEGRQQCVPSLNVEGHSLGTSRAETKQLKSYLLDVAQYVEKSSMEEGILVSGFSFTFCCQQPYLLFAVESALKLPFGKTTVMHLVARETLPEPNSQ</sequence>
<dbReference type="EMBL" id="LZPO01037920">
    <property type="protein sequence ID" value="OBS75385.1"/>
    <property type="molecule type" value="Genomic_DNA"/>
</dbReference>
<name>A0A1A6HBV3_NEOLE</name>
<gene>
    <name evidence="1" type="ORF">A6R68_14092</name>
</gene>
<dbReference type="AlphaFoldDB" id="A0A1A6HBV3"/>